<reference evidence="1 2" key="1">
    <citation type="submission" date="2024-01" db="EMBL/GenBank/DDBJ databases">
        <title>Genome assemblies of Stephania.</title>
        <authorList>
            <person name="Yang L."/>
        </authorList>
    </citation>
    <scope>NUCLEOTIDE SEQUENCE [LARGE SCALE GENOMIC DNA]</scope>
    <source>
        <strain evidence="1">YNDBR</strain>
        <tissue evidence="1">Leaf</tissue>
    </source>
</reference>
<evidence type="ECO:0000313" key="1">
    <source>
        <dbReference type="EMBL" id="KAK9160804.1"/>
    </source>
</evidence>
<dbReference type="AlphaFoldDB" id="A0AAP0KZQ4"/>
<accession>A0AAP0KZQ4</accession>
<comment type="caution">
    <text evidence="1">The sequence shown here is derived from an EMBL/GenBank/DDBJ whole genome shotgun (WGS) entry which is preliminary data.</text>
</comment>
<protein>
    <submittedName>
        <fullName evidence="1">Uncharacterized protein</fullName>
    </submittedName>
</protein>
<name>A0AAP0KZQ4_9MAGN</name>
<sequence>MQKTHDEIEETQFLFHLHAIVCVTTRSLSPDSHSSQPPTILVIDRTTHPNLQNPMQLLSFGHPTFACS</sequence>
<evidence type="ECO:0000313" key="2">
    <source>
        <dbReference type="Proteomes" id="UP001420932"/>
    </source>
</evidence>
<gene>
    <name evidence="1" type="ORF">Syun_007145</name>
</gene>
<organism evidence="1 2">
    <name type="scientific">Stephania yunnanensis</name>
    <dbReference type="NCBI Taxonomy" id="152371"/>
    <lineage>
        <taxon>Eukaryota</taxon>
        <taxon>Viridiplantae</taxon>
        <taxon>Streptophyta</taxon>
        <taxon>Embryophyta</taxon>
        <taxon>Tracheophyta</taxon>
        <taxon>Spermatophyta</taxon>
        <taxon>Magnoliopsida</taxon>
        <taxon>Ranunculales</taxon>
        <taxon>Menispermaceae</taxon>
        <taxon>Menispermoideae</taxon>
        <taxon>Cissampelideae</taxon>
        <taxon>Stephania</taxon>
    </lineage>
</organism>
<dbReference type="EMBL" id="JBBNAF010000003">
    <property type="protein sequence ID" value="KAK9160804.1"/>
    <property type="molecule type" value="Genomic_DNA"/>
</dbReference>
<keyword evidence="2" id="KW-1185">Reference proteome</keyword>
<dbReference type="Proteomes" id="UP001420932">
    <property type="component" value="Unassembled WGS sequence"/>
</dbReference>
<proteinExistence type="predicted"/>